<gene>
    <name evidence="2" type="ORF">K443DRAFT_679974</name>
</gene>
<organism evidence="2 3">
    <name type="scientific">Laccaria amethystina LaAM-08-1</name>
    <dbReference type="NCBI Taxonomy" id="1095629"/>
    <lineage>
        <taxon>Eukaryota</taxon>
        <taxon>Fungi</taxon>
        <taxon>Dikarya</taxon>
        <taxon>Basidiomycota</taxon>
        <taxon>Agaricomycotina</taxon>
        <taxon>Agaricomycetes</taxon>
        <taxon>Agaricomycetidae</taxon>
        <taxon>Agaricales</taxon>
        <taxon>Agaricineae</taxon>
        <taxon>Hydnangiaceae</taxon>
        <taxon>Laccaria</taxon>
    </lineage>
</organism>
<sequence length="174" mass="19123">MAVVGMELKRVDREAGLARNHKKRKFSMDDTAPSDPPPSLPNPDLLNSTDSNDTEFHQYVENLIREAEISRNDDEDIIPPSTIHTTATAEPQSSHALRQQCVTSASSSSSSRKTQIPLANLFNYTLSPDDGLEFYWPGSKKNLDADLVVHELVAAQELSDSSLTQSPLNGRSTS</sequence>
<proteinExistence type="predicted"/>
<reference evidence="2 3" key="1">
    <citation type="submission" date="2014-04" db="EMBL/GenBank/DDBJ databases">
        <authorList>
            <consortium name="DOE Joint Genome Institute"/>
            <person name="Kuo A."/>
            <person name="Kohler A."/>
            <person name="Nagy L.G."/>
            <person name="Floudas D."/>
            <person name="Copeland A."/>
            <person name="Barry K.W."/>
            <person name="Cichocki N."/>
            <person name="Veneault-Fourrey C."/>
            <person name="LaButti K."/>
            <person name="Lindquist E.A."/>
            <person name="Lipzen A."/>
            <person name="Lundell T."/>
            <person name="Morin E."/>
            <person name="Murat C."/>
            <person name="Sun H."/>
            <person name="Tunlid A."/>
            <person name="Henrissat B."/>
            <person name="Grigoriev I.V."/>
            <person name="Hibbett D.S."/>
            <person name="Martin F."/>
            <person name="Nordberg H.P."/>
            <person name="Cantor M.N."/>
            <person name="Hua S.X."/>
        </authorList>
    </citation>
    <scope>NUCLEOTIDE SEQUENCE [LARGE SCALE GENOMIC DNA]</scope>
    <source>
        <strain evidence="2 3">LaAM-08-1</strain>
    </source>
</reference>
<feature type="region of interest" description="Disordered" evidence="1">
    <location>
        <begin position="1"/>
        <end position="52"/>
    </location>
</feature>
<dbReference type="HOGENOM" id="CLU_1540298_0_0_1"/>
<dbReference type="Proteomes" id="UP000054477">
    <property type="component" value="Unassembled WGS sequence"/>
</dbReference>
<reference evidence="3" key="2">
    <citation type="submission" date="2015-01" db="EMBL/GenBank/DDBJ databases">
        <title>Evolutionary Origins and Diversification of the Mycorrhizal Mutualists.</title>
        <authorList>
            <consortium name="DOE Joint Genome Institute"/>
            <consortium name="Mycorrhizal Genomics Consortium"/>
            <person name="Kohler A."/>
            <person name="Kuo A."/>
            <person name="Nagy L.G."/>
            <person name="Floudas D."/>
            <person name="Copeland A."/>
            <person name="Barry K.W."/>
            <person name="Cichocki N."/>
            <person name="Veneault-Fourrey C."/>
            <person name="LaButti K."/>
            <person name="Lindquist E.A."/>
            <person name="Lipzen A."/>
            <person name="Lundell T."/>
            <person name="Morin E."/>
            <person name="Murat C."/>
            <person name="Riley R."/>
            <person name="Ohm R."/>
            <person name="Sun H."/>
            <person name="Tunlid A."/>
            <person name="Henrissat B."/>
            <person name="Grigoriev I.V."/>
            <person name="Hibbett D.S."/>
            <person name="Martin F."/>
        </authorList>
    </citation>
    <scope>NUCLEOTIDE SEQUENCE [LARGE SCALE GENOMIC DNA]</scope>
    <source>
        <strain evidence="3">LaAM-08-1</strain>
    </source>
</reference>
<evidence type="ECO:0000313" key="2">
    <source>
        <dbReference type="EMBL" id="KIJ99353.1"/>
    </source>
</evidence>
<dbReference type="EMBL" id="KN838648">
    <property type="protein sequence ID" value="KIJ99353.1"/>
    <property type="molecule type" value="Genomic_DNA"/>
</dbReference>
<dbReference type="AlphaFoldDB" id="A0A0C9XCR0"/>
<protein>
    <submittedName>
        <fullName evidence="2">Uncharacterized protein</fullName>
    </submittedName>
</protein>
<feature type="compositionally biased region" description="Basic and acidic residues" evidence="1">
    <location>
        <begin position="7"/>
        <end position="16"/>
    </location>
</feature>
<dbReference type="OrthoDB" id="2423954at2759"/>
<evidence type="ECO:0000256" key="1">
    <source>
        <dbReference type="SAM" id="MobiDB-lite"/>
    </source>
</evidence>
<accession>A0A0C9XCR0</accession>
<name>A0A0C9XCR0_9AGAR</name>
<evidence type="ECO:0000313" key="3">
    <source>
        <dbReference type="Proteomes" id="UP000054477"/>
    </source>
</evidence>
<keyword evidence="3" id="KW-1185">Reference proteome</keyword>